<dbReference type="EMBL" id="JACGWZ010000002">
    <property type="protein sequence ID" value="MBA8824286.1"/>
    <property type="molecule type" value="Genomic_DNA"/>
</dbReference>
<name>A0A839DVL9_9PSEU</name>
<protein>
    <submittedName>
        <fullName evidence="3">Uncharacterized protein</fullName>
    </submittedName>
</protein>
<feature type="transmembrane region" description="Helical" evidence="2">
    <location>
        <begin position="7"/>
        <end position="37"/>
    </location>
</feature>
<keyword evidence="2" id="KW-1133">Transmembrane helix</keyword>
<sequence>MAVYPPILTALLAGVSFLGGLTAVGISPIVITLVLVIALRFGKHVSTLVRSPDPEVFLLRALALMLAVTTTVTKVATGWFTARMQGATGWGAPEPGPAPVARGLHRHRGPGRPWDPVPSPVSSPLSPRPTGCSWPSSDR</sequence>
<organism evidence="3 4">
    <name type="scientific">Halosaccharopolyspora lacisalsi</name>
    <dbReference type="NCBI Taxonomy" id="1000566"/>
    <lineage>
        <taxon>Bacteria</taxon>
        <taxon>Bacillati</taxon>
        <taxon>Actinomycetota</taxon>
        <taxon>Actinomycetes</taxon>
        <taxon>Pseudonocardiales</taxon>
        <taxon>Pseudonocardiaceae</taxon>
        <taxon>Halosaccharopolyspora</taxon>
    </lineage>
</organism>
<proteinExistence type="predicted"/>
<reference evidence="3 4" key="1">
    <citation type="submission" date="2020-07" db="EMBL/GenBank/DDBJ databases">
        <title>Sequencing the genomes of 1000 actinobacteria strains.</title>
        <authorList>
            <person name="Klenk H.-P."/>
        </authorList>
    </citation>
    <scope>NUCLEOTIDE SEQUENCE [LARGE SCALE GENOMIC DNA]</scope>
    <source>
        <strain evidence="3 4">DSM 45975</strain>
    </source>
</reference>
<keyword evidence="2" id="KW-0472">Membrane</keyword>
<dbReference type="AlphaFoldDB" id="A0A839DVL9"/>
<evidence type="ECO:0000313" key="3">
    <source>
        <dbReference type="EMBL" id="MBA8824286.1"/>
    </source>
</evidence>
<evidence type="ECO:0000313" key="4">
    <source>
        <dbReference type="Proteomes" id="UP000569329"/>
    </source>
</evidence>
<evidence type="ECO:0000256" key="2">
    <source>
        <dbReference type="SAM" id="Phobius"/>
    </source>
</evidence>
<dbReference type="Proteomes" id="UP000569329">
    <property type="component" value="Unassembled WGS sequence"/>
</dbReference>
<comment type="caution">
    <text evidence="3">The sequence shown here is derived from an EMBL/GenBank/DDBJ whole genome shotgun (WGS) entry which is preliminary data.</text>
</comment>
<gene>
    <name evidence="3" type="ORF">FHX42_001633</name>
</gene>
<feature type="region of interest" description="Disordered" evidence="1">
    <location>
        <begin position="89"/>
        <end position="139"/>
    </location>
</feature>
<keyword evidence="2" id="KW-0812">Transmembrane</keyword>
<keyword evidence="4" id="KW-1185">Reference proteome</keyword>
<feature type="transmembrane region" description="Helical" evidence="2">
    <location>
        <begin position="57"/>
        <end position="76"/>
    </location>
</feature>
<accession>A0A839DVL9</accession>
<evidence type="ECO:0000256" key="1">
    <source>
        <dbReference type="SAM" id="MobiDB-lite"/>
    </source>
</evidence>